<evidence type="ECO:0000313" key="1">
    <source>
        <dbReference type="EMBL" id="APR54602.1"/>
    </source>
</evidence>
<reference evidence="4" key="2">
    <citation type="submission" date="2016-12" db="EMBL/GenBank/DDBJ databases">
        <title>Whole genome sequencing of Sphingomonas sp. ABOJV.</title>
        <authorList>
            <person name="Conlan S."/>
            <person name="Thomas P.J."/>
            <person name="Mullikin J."/>
            <person name="Palmore T.N."/>
            <person name="Frank K.M."/>
            <person name="Segre J.A."/>
        </authorList>
    </citation>
    <scope>NUCLEOTIDE SEQUENCE [LARGE SCALE GENOMIC DNA]</scope>
    <source>
        <strain evidence="4">ABOJV</strain>
    </source>
</reference>
<evidence type="ECO:0000313" key="3">
    <source>
        <dbReference type="EMBL" id="RSY85565.1"/>
    </source>
</evidence>
<sequence length="310" mass="34862">MTRLLYLDQNAWVALARGAWDKASFPKEHVALSKVIEGIRSQAIMVPLSFANIYETAKINDPARRANMAHTQAVISGGRVFRSRRRIFGETLAAYLARRHGISHPEPEAHWFLSDLWFESAADYSPQTYGFEISQPVLDFLRQDPVRALFDYLMAGEEDVRLEAVRRYSASSAELIGGIESRRAIAAGETLALRKRAYGARLIIDELDFILATGRQLGLDWRTVSDIGSSLVRRIAAEIPILNIERELAVRLEDQARGINENDLRDMAAFTTVVPFADLVVAEKQFVNLARQASLDKDHKTTLMTSIFDL</sequence>
<dbReference type="AlphaFoldDB" id="A0A1L6JF89"/>
<dbReference type="RefSeq" id="WP_066573243.1">
    <property type="nucleotide sequence ID" value="NZ_CP018820.1"/>
</dbReference>
<dbReference type="KEGG" id="skr:BRX40_21175"/>
<dbReference type="Proteomes" id="UP000287746">
    <property type="component" value="Unassembled WGS sequence"/>
</dbReference>
<dbReference type="EMBL" id="QQYZ01000008">
    <property type="protein sequence ID" value="RSY85565.1"/>
    <property type="molecule type" value="Genomic_DNA"/>
</dbReference>
<evidence type="ECO:0000313" key="4">
    <source>
        <dbReference type="Proteomes" id="UP000185161"/>
    </source>
</evidence>
<dbReference type="Proteomes" id="UP000286681">
    <property type="component" value="Unassembled WGS sequence"/>
</dbReference>
<reference evidence="1" key="1">
    <citation type="submission" date="2016-12" db="EMBL/GenBank/DDBJ databases">
        <title>Whole genome sequencing of Sphingomonas koreensis.</title>
        <authorList>
            <person name="Conlan S."/>
            <person name="Thomas P.J."/>
            <person name="Mullikin J."/>
            <person name="Palmore T.N."/>
            <person name="Frank K.M."/>
            <person name="Segre J.A."/>
        </authorList>
    </citation>
    <scope>NUCLEOTIDE SEQUENCE</scope>
    <source>
        <strain evidence="1">ABOJV</strain>
    </source>
</reference>
<name>A0A1L6JF89_9SPHN</name>
<dbReference type="GeneID" id="44135082"/>
<proteinExistence type="predicted"/>
<reference evidence="5 6" key="3">
    <citation type="submission" date="2018-07" db="EMBL/GenBank/DDBJ databases">
        <title>Genomic and Epidemiologic Investigation of an Indolent Hospital Outbreak.</title>
        <authorList>
            <person name="Johnson R.C."/>
            <person name="Deming C."/>
            <person name="Conlan S."/>
            <person name="Zellmer C.J."/>
            <person name="Michelin A.V."/>
            <person name="Lee-Lin S."/>
            <person name="Thomas P.J."/>
            <person name="Park M."/>
            <person name="Weingarten R.A."/>
            <person name="Less J."/>
            <person name="Dekker J.P."/>
            <person name="Frank K.M."/>
            <person name="Musser K.A."/>
            <person name="Mcquiston J.R."/>
            <person name="Henderson D.K."/>
            <person name="Lau A.F."/>
            <person name="Palmore T.N."/>
            <person name="Segre J.A."/>
        </authorList>
    </citation>
    <scope>NUCLEOTIDE SEQUENCE [LARGE SCALE GENOMIC DNA]</scope>
    <source>
        <strain evidence="3 6">SK-CDC1_0717</strain>
        <strain evidence="2 5">SK-NIH.Env10_0317</strain>
    </source>
</reference>
<dbReference type="EMBL" id="CP018820">
    <property type="protein sequence ID" value="APR54602.1"/>
    <property type="molecule type" value="Genomic_DNA"/>
</dbReference>
<evidence type="ECO:0000313" key="5">
    <source>
        <dbReference type="Proteomes" id="UP000286681"/>
    </source>
</evidence>
<evidence type="ECO:0000313" key="2">
    <source>
        <dbReference type="EMBL" id="RSV07117.1"/>
    </source>
</evidence>
<gene>
    <name evidence="1" type="ORF">BRX40_21175</name>
    <name evidence="2" type="ORF">CA257_03765</name>
    <name evidence="3" type="ORF">DAH66_10910</name>
</gene>
<dbReference type="EMBL" id="QQWO01000002">
    <property type="protein sequence ID" value="RSV07117.1"/>
    <property type="molecule type" value="Genomic_DNA"/>
</dbReference>
<keyword evidence="4" id="KW-1185">Reference proteome</keyword>
<dbReference type="OrthoDB" id="7432088at2"/>
<dbReference type="Proteomes" id="UP000185161">
    <property type="component" value="Chromosome"/>
</dbReference>
<accession>A0A1L6JF89</accession>
<organism evidence="1 4">
    <name type="scientific">Sphingomonas koreensis</name>
    <dbReference type="NCBI Taxonomy" id="93064"/>
    <lineage>
        <taxon>Bacteria</taxon>
        <taxon>Pseudomonadati</taxon>
        <taxon>Pseudomonadota</taxon>
        <taxon>Alphaproteobacteria</taxon>
        <taxon>Sphingomonadales</taxon>
        <taxon>Sphingomonadaceae</taxon>
        <taxon>Sphingomonas</taxon>
    </lineage>
</organism>
<protein>
    <submittedName>
        <fullName evidence="1">Uncharacterized protein</fullName>
    </submittedName>
</protein>
<evidence type="ECO:0000313" key="6">
    <source>
        <dbReference type="Proteomes" id="UP000287746"/>
    </source>
</evidence>